<dbReference type="InterPro" id="IPR029057">
    <property type="entry name" value="PRTase-like"/>
</dbReference>
<dbReference type="OrthoDB" id="9779910at2"/>
<dbReference type="InterPro" id="IPR000836">
    <property type="entry name" value="PRTase_dom"/>
</dbReference>
<dbReference type="EMBL" id="ACJM01000005">
    <property type="protein sequence ID" value="EEG77839.1"/>
    <property type="molecule type" value="Genomic_DNA"/>
</dbReference>
<protein>
    <submittedName>
        <fullName evidence="3">Amidophosphoribosyltransferase</fullName>
    </submittedName>
</protein>
<dbReference type="eggNOG" id="COG1040">
    <property type="taxonomic scope" value="Bacteria"/>
</dbReference>
<organism evidence="3 4">
    <name type="scientific">Dethiobacter alkaliphilus AHT 1</name>
    <dbReference type="NCBI Taxonomy" id="555088"/>
    <lineage>
        <taxon>Bacteria</taxon>
        <taxon>Bacillati</taxon>
        <taxon>Bacillota</taxon>
        <taxon>Dethiobacteria</taxon>
        <taxon>Dethiobacterales</taxon>
        <taxon>Dethiobacteraceae</taxon>
        <taxon>Dethiobacter</taxon>
    </lineage>
</organism>
<dbReference type="GO" id="GO:0016757">
    <property type="term" value="F:glycosyltransferase activity"/>
    <property type="evidence" value="ECO:0007669"/>
    <property type="project" value="UniProtKB-KW"/>
</dbReference>
<dbReference type="Pfam" id="PF18912">
    <property type="entry name" value="DZR_2"/>
    <property type="match status" value="1"/>
</dbReference>
<dbReference type="Proteomes" id="UP000006443">
    <property type="component" value="Unassembled WGS sequence"/>
</dbReference>
<reference evidence="3 4" key="1">
    <citation type="submission" date="2009-02" db="EMBL/GenBank/DDBJ databases">
        <title>Sequencing of the draft genome and assembly of Dethiobacter alkaliphilus AHT 1.</title>
        <authorList>
            <consortium name="US DOE Joint Genome Institute (JGI-PGF)"/>
            <person name="Lucas S."/>
            <person name="Copeland A."/>
            <person name="Lapidus A."/>
            <person name="Glavina del Rio T."/>
            <person name="Dalin E."/>
            <person name="Tice H."/>
            <person name="Bruce D."/>
            <person name="Goodwin L."/>
            <person name="Pitluck S."/>
            <person name="Larimer F."/>
            <person name="Land M.L."/>
            <person name="Hauser L."/>
            <person name="Muyzer G."/>
        </authorList>
    </citation>
    <scope>NUCLEOTIDE SEQUENCE [LARGE SCALE GENOMIC DNA]</scope>
    <source>
        <strain evidence="3 4">AHT 1</strain>
    </source>
</reference>
<name>C0GF79_DETAL</name>
<accession>C0GF79</accession>
<dbReference type="Gene3D" id="3.40.50.2020">
    <property type="match status" value="1"/>
</dbReference>
<dbReference type="InterPro" id="IPR044005">
    <property type="entry name" value="DZR_2"/>
</dbReference>
<dbReference type="PANTHER" id="PTHR47505:SF1">
    <property type="entry name" value="DNA UTILIZATION PROTEIN YHGH"/>
    <property type="match status" value="1"/>
</dbReference>
<gene>
    <name evidence="3" type="ORF">DealDRAFT_1138</name>
</gene>
<evidence type="ECO:0000256" key="1">
    <source>
        <dbReference type="ARBA" id="ARBA00008007"/>
    </source>
</evidence>
<keyword evidence="4" id="KW-1185">Reference proteome</keyword>
<dbReference type="AlphaFoldDB" id="C0GF79"/>
<comment type="caution">
    <text evidence="3">The sequence shown here is derived from an EMBL/GenBank/DDBJ whole genome shotgun (WGS) entry which is preliminary data.</text>
</comment>
<keyword evidence="3" id="KW-0328">Glycosyltransferase</keyword>
<comment type="similarity">
    <text evidence="1">Belongs to the ComF/GntX family.</text>
</comment>
<proteinExistence type="inferred from homology"/>
<sequence>MSLLTPLLDLLFPPRCIFCRSRNHLENEIGTVCDPCLEEVSDPQNCCRRCAYPHVGQAEVCSACGDRAFSFSAACSVSLYRGKLKKAIHKYKYKGGKDLAGPLGQLVSRQVRRSQWPALGAVVPVPLHPDKLLERGYDQALLLAQVIGAELELPVKKSLIRTKSTDSQTKLGAAHRWNNVAGAFDTDPDIELPKRVLLVDDLLTTGATAHFAGQTLLKAGVGEVYVAVVGR</sequence>
<dbReference type="SUPFAM" id="SSF53271">
    <property type="entry name" value="PRTase-like"/>
    <property type="match status" value="1"/>
</dbReference>
<dbReference type="RefSeq" id="WP_008515681.1">
    <property type="nucleotide sequence ID" value="NZ_ACJM01000005.1"/>
</dbReference>
<dbReference type="STRING" id="555088.DealDRAFT_1138"/>
<evidence type="ECO:0000259" key="2">
    <source>
        <dbReference type="Pfam" id="PF18912"/>
    </source>
</evidence>
<evidence type="ECO:0000313" key="3">
    <source>
        <dbReference type="EMBL" id="EEG77839.1"/>
    </source>
</evidence>
<dbReference type="PANTHER" id="PTHR47505">
    <property type="entry name" value="DNA UTILIZATION PROTEIN YHGH"/>
    <property type="match status" value="1"/>
</dbReference>
<dbReference type="CDD" id="cd06223">
    <property type="entry name" value="PRTases_typeI"/>
    <property type="match status" value="1"/>
</dbReference>
<feature type="domain" description="Double zinc ribbon" evidence="2">
    <location>
        <begin position="7"/>
        <end position="64"/>
    </location>
</feature>
<evidence type="ECO:0000313" key="4">
    <source>
        <dbReference type="Proteomes" id="UP000006443"/>
    </source>
</evidence>
<dbReference type="InterPro" id="IPR051910">
    <property type="entry name" value="ComF/GntX_DNA_util-trans"/>
</dbReference>
<keyword evidence="3" id="KW-0808">Transferase</keyword>